<dbReference type="AlphaFoldDB" id="X1LEB0"/>
<feature type="non-terminal residue" evidence="1">
    <location>
        <position position="43"/>
    </location>
</feature>
<dbReference type="EMBL" id="BARV01011124">
    <property type="protein sequence ID" value="GAI04186.1"/>
    <property type="molecule type" value="Genomic_DNA"/>
</dbReference>
<reference evidence="1" key="1">
    <citation type="journal article" date="2014" name="Front. Microbiol.">
        <title>High frequency of phylogenetically diverse reductive dehalogenase-homologous genes in deep subseafloor sedimentary metagenomes.</title>
        <authorList>
            <person name="Kawai M."/>
            <person name="Futagami T."/>
            <person name="Toyoda A."/>
            <person name="Takaki Y."/>
            <person name="Nishi S."/>
            <person name="Hori S."/>
            <person name="Arai W."/>
            <person name="Tsubouchi T."/>
            <person name="Morono Y."/>
            <person name="Uchiyama I."/>
            <person name="Ito T."/>
            <person name="Fujiyama A."/>
            <person name="Inagaki F."/>
            <person name="Takami H."/>
        </authorList>
    </citation>
    <scope>NUCLEOTIDE SEQUENCE</scope>
    <source>
        <strain evidence="1">Expedition CK06-06</strain>
    </source>
</reference>
<proteinExistence type="predicted"/>
<name>X1LEB0_9ZZZZ</name>
<comment type="caution">
    <text evidence="1">The sequence shown here is derived from an EMBL/GenBank/DDBJ whole genome shotgun (WGS) entry which is preliminary data.</text>
</comment>
<evidence type="ECO:0000313" key="1">
    <source>
        <dbReference type="EMBL" id="GAI04186.1"/>
    </source>
</evidence>
<sequence>MVLTQSEVKGQFEPGDKSRVTRLGSFLRKRRMDELQFKWFHAT</sequence>
<accession>X1LEB0</accession>
<organism evidence="1">
    <name type="scientific">marine sediment metagenome</name>
    <dbReference type="NCBI Taxonomy" id="412755"/>
    <lineage>
        <taxon>unclassified sequences</taxon>
        <taxon>metagenomes</taxon>
        <taxon>ecological metagenomes</taxon>
    </lineage>
</organism>
<gene>
    <name evidence="1" type="ORF">S06H3_21233</name>
</gene>
<protein>
    <submittedName>
        <fullName evidence="1">Uncharacterized protein</fullName>
    </submittedName>
</protein>